<keyword evidence="4" id="KW-1185">Reference proteome</keyword>
<organism evidence="3 4">
    <name type="scientific">Streptomyces hiroshimensis</name>
    <dbReference type="NCBI Taxonomy" id="66424"/>
    <lineage>
        <taxon>Bacteria</taxon>
        <taxon>Bacillati</taxon>
        <taxon>Actinomycetota</taxon>
        <taxon>Actinomycetes</taxon>
        <taxon>Kitasatosporales</taxon>
        <taxon>Streptomycetaceae</taxon>
        <taxon>Streptomyces</taxon>
    </lineage>
</organism>
<evidence type="ECO:0000313" key="3">
    <source>
        <dbReference type="EMBL" id="GGX63168.1"/>
    </source>
</evidence>
<sequence length="356" mass="36773">MRALAELNSPSAVVADSGAWTDRDATDGTSAPDQPPAVTLTTADGTEFLLTASLAQVGACIAILPGPTGMDAPPWQASVSEYAGLDGGQVVKTRAATRRINLPLLLWAPTRPELLALRRRLITAVMAGPGTLRVAEADGSARTIGVQYLGGLEGDESSDNAGLTYTRYGLQLVAPDPYWAGPLRTAAFRVHGGTPHFLSRLPATASGPAGDDTTEAAFFPLRIGASVIGEDGVPISVTSDTEAWPVWRITGPLGHQDAGQPAVPLRLSNTTTGKSLALNYAVAAGEVVVIDTRPGIKAVYREAPGGGQGENLWPHVTGGAALWPLVPGTNTVAVTAAGADDRSAVTLTYQSRHYGA</sequence>
<evidence type="ECO:0000259" key="2">
    <source>
        <dbReference type="Pfam" id="PF22768"/>
    </source>
</evidence>
<reference evidence="4" key="1">
    <citation type="journal article" date="2019" name="Int. J. Syst. Evol. Microbiol.">
        <title>The Global Catalogue of Microorganisms (GCM) 10K type strain sequencing project: providing services to taxonomists for standard genome sequencing and annotation.</title>
        <authorList>
            <consortium name="The Broad Institute Genomics Platform"/>
            <consortium name="The Broad Institute Genome Sequencing Center for Infectious Disease"/>
            <person name="Wu L."/>
            <person name="Ma J."/>
        </authorList>
    </citation>
    <scope>NUCLEOTIDE SEQUENCE [LARGE SCALE GENOMIC DNA]</scope>
    <source>
        <strain evidence="4">JCM 4586</strain>
    </source>
</reference>
<dbReference type="Pfam" id="PF22768">
    <property type="entry name" value="SPP1_Dit"/>
    <property type="match status" value="1"/>
</dbReference>
<evidence type="ECO:0000313" key="4">
    <source>
        <dbReference type="Proteomes" id="UP000659223"/>
    </source>
</evidence>
<feature type="region of interest" description="Disordered" evidence="1">
    <location>
        <begin position="15"/>
        <end position="37"/>
    </location>
</feature>
<dbReference type="RefSeq" id="WP_190019864.1">
    <property type="nucleotide sequence ID" value="NZ_BMUT01000001.1"/>
</dbReference>
<protein>
    <recommendedName>
        <fullName evidence="2">Siphovirus-type tail component C-terminal domain-containing protein</fullName>
    </recommendedName>
</protein>
<name>A0ABQ2Y4R0_9ACTN</name>
<comment type="caution">
    <text evidence="3">The sequence shown here is derived from an EMBL/GenBank/DDBJ whole genome shotgun (WGS) entry which is preliminary data.</text>
</comment>
<dbReference type="EMBL" id="BMUT01000001">
    <property type="protein sequence ID" value="GGX63168.1"/>
    <property type="molecule type" value="Genomic_DNA"/>
</dbReference>
<dbReference type="Proteomes" id="UP000659223">
    <property type="component" value="Unassembled WGS sequence"/>
</dbReference>
<proteinExistence type="predicted"/>
<evidence type="ECO:0000256" key="1">
    <source>
        <dbReference type="SAM" id="MobiDB-lite"/>
    </source>
</evidence>
<feature type="domain" description="Siphovirus-type tail component C-terminal" evidence="2">
    <location>
        <begin position="259"/>
        <end position="353"/>
    </location>
</feature>
<dbReference type="InterPro" id="IPR054738">
    <property type="entry name" value="Siphovirus-type_tail_C"/>
</dbReference>
<gene>
    <name evidence="3" type="ORF">GCM10010324_04900</name>
</gene>
<accession>A0ABQ2Y4R0</accession>